<evidence type="ECO:0000313" key="1">
    <source>
        <dbReference type="EnsemblPlants" id="AVESA.00010b.r2.5DG0979400.1.CDS"/>
    </source>
</evidence>
<organism evidence="1 2">
    <name type="scientific">Avena sativa</name>
    <name type="common">Oat</name>
    <dbReference type="NCBI Taxonomy" id="4498"/>
    <lineage>
        <taxon>Eukaryota</taxon>
        <taxon>Viridiplantae</taxon>
        <taxon>Streptophyta</taxon>
        <taxon>Embryophyta</taxon>
        <taxon>Tracheophyta</taxon>
        <taxon>Spermatophyta</taxon>
        <taxon>Magnoliopsida</taxon>
        <taxon>Liliopsida</taxon>
        <taxon>Poales</taxon>
        <taxon>Poaceae</taxon>
        <taxon>BOP clade</taxon>
        <taxon>Pooideae</taxon>
        <taxon>Poodae</taxon>
        <taxon>Poeae</taxon>
        <taxon>Poeae Chloroplast Group 1 (Aveneae type)</taxon>
        <taxon>Aveninae</taxon>
        <taxon>Avena</taxon>
    </lineage>
</organism>
<protein>
    <submittedName>
        <fullName evidence="1">Uncharacterized protein</fullName>
    </submittedName>
</protein>
<dbReference type="EnsemblPlants" id="AVESA.00010b.r2.5DG0979400.1">
    <property type="protein sequence ID" value="AVESA.00010b.r2.5DG0979400.1.CDS"/>
    <property type="gene ID" value="AVESA.00010b.r2.5DG0979400"/>
</dbReference>
<sequence length="392" mass="43470">MSLPKRKNHQKDEVAVDVASESTKTMHLVLQHGVKEPAYSVYKVDAAAAGCRRARHLIRLRASQHGMSFVAVHSKPGSWIVGVGGVERPSTIIYDPSTHEEFQGPRPKSAGIDPVLISRSGKPYSISRRPFFKVNPDVVHVSWFQCLSFKKGLGVSFWEDLDPPPFFPARLTPRQWLNPPDICVLSYAAVGSYILLSPEHQPGGTFAYHVREETWTKIHEKNLPFLGDAVPLGGDYFASRSKSSSAMAVFYLAVDESSVPARLSVMEFTVPSENRIPGQLLCPLGGTSFCAIDLKCSSPSSQSGMLKTAQIILTTCQMNINLTHSEAQVIVKEHRPIYRFRDQARCLPSPMPVVAALHMDTEMTDVLEEKPRKKRAAPPLIRAPMIRTETTK</sequence>
<dbReference type="Proteomes" id="UP001732700">
    <property type="component" value="Chromosome 5D"/>
</dbReference>
<reference evidence="1" key="2">
    <citation type="submission" date="2025-09" db="UniProtKB">
        <authorList>
            <consortium name="EnsemblPlants"/>
        </authorList>
    </citation>
    <scope>IDENTIFICATION</scope>
</reference>
<keyword evidence="2" id="KW-1185">Reference proteome</keyword>
<reference evidence="1" key="1">
    <citation type="submission" date="2021-05" db="EMBL/GenBank/DDBJ databases">
        <authorList>
            <person name="Scholz U."/>
            <person name="Mascher M."/>
            <person name="Fiebig A."/>
        </authorList>
    </citation>
    <scope>NUCLEOTIDE SEQUENCE [LARGE SCALE GENOMIC DNA]</scope>
</reference>
<accession>A0ACD5YJ88</accession>
<name>A0ACD5YJ88_AVESA</name>
<evidence type="ECO:0000313" key="2">
    <source>
        <dbReference type="Proteomes" id="UP001732700"/>
    </source>
</evidence>
<proteinExistence type="predicted"/>